<keyword evidence="5" id="KW-0732">Signal</keyword>
<dbReference type="AlphaFoldDB" id="A0A3B3T8L7"/>
<dbReference type="InterPro" id="IPR003598">
    <property type="entry name" value="Ig_sub2"/>
</dbReference>
<dbReference type="Pfam" id="PF13927">
    <property type="entry name" value="Ig_3"/>
    <property type="match status" value="1"/>
</dbReference>
<evidence type="ECO:0000256" key="5">
    <source>
        <dbReference type="SAM" id="SignalP"/>
    </source>
</evidence>
<dbReference type="PANTHER" id="PTHR46013:SF4">
    <property type="entry name" value="B-CELL RECEPTOR CD22-RELATED"/>
    <property type="match status" value="1"/>
</dbReference>
<evidence type="ECO:0000256" key="3">
    <source>
        <dbReference type="ARBA" id="ARBA00045430"/>
    </source>
</evidence>
<protein>
    <recommendedName>
        <fullName evidence="1">B-cell receptor CD22</fullName>
    </recommendedName>
    <alternativeName>
        <fullName evidence="2">Sialic acid-binding Ig-like lectin 2</fullName>
    </alternativeName>
</protein>
<dbReference type="Proteomes" id="UP000261540">
    <property type="component" value="Unplaced"/>
</dbReference>
<feature type="domain" description="Ig-like" evidence="6">
    <location>
        <begin position="136"/>
        <end position="219"/>
    </location>
</feature>
<dbReference type="Gene3D" id="2.60.40.10">
    <property type="entry name" value="Immunoglobulins"/>
    <property type="match status" value="4"/>
</dbReference>
<dbReference type="InterPro" id="IPR007110">
    <property type="entry name" value="Ig-like_dom"/>
</dbReference>
<dbReference type="PROSITE" id="PS50835">
    <property type="entry name" value="IG_LIKE"/>
    <property type="match status" value="3"/>
</dbReference>
<dbReference type="Ensembl" id="ENSPKIT00000019793.1">
    <property type="protein sequence ID" value="ENSPKIP00000038798.1"/>
    <property type="gene ID" value="ENSPKIG00000016436.1"/>
</dbReference>
<comment type="subunit">
    <text evidence="4">Predominantly monomer of isoform CD22-beta. Also found as heterodimer of isoform CD22-beta and a shorter isoform. Interacts with PTPN6/SHP-1, LYN, SYK, PIK3R1/PIK3R2 and PLCG1 upon phosphorylation. Interacts with GRB2, INPP5D and SHC1 upon phosphorylation. May form a complex with INPP5D/SHIP, GRB2 and SHC1.</text>
</comment>
<evidence type="ECO:0000313" key="8">
    <source>
        <dbReference type="Proteomes" id="UP000261540"/>
    </source>
</evidence>
<accession>A0A3B3T8L7</accession>
<feature type="domain" description="Ig-like" evidence="6">
    <location>
        <begin position="305"/>
        <end position="388"/>
    </location>
</feature>
<organism evidence="7 8">
    <name type="scientific">Paramormyrops kingsleyae</name>
    <dbReference type="NCBI Taxonomy" id="1676925"/>
    <lineage>
        <taxon>Eukaryota</taxon>
        <taxon>Metazoa</taxon>
        <taxon>Chordata</taxon>
        <taxon>Craniata</taxon>
        <taxon>Vertebrata</taxon>
        <taxon>Euteleostomi</taxon>
        <taxon>Actinopterygii</taxon>
        <taxon>Neopterygii</taxon>
        <taxon>Teleostei</taxon>
        <taxon>Osteoglossocephala</taxon>
        <taxon>Osteoglossomorpha</taxon>
        <taxon>Osteoglossiformes</taxon>
        <taxon>Mormyridae</taxon>
        <taxon>Paramormyrops</taxon>
    </lineage>
</organism>
<dbReference type="InterPro" id="IPR036179">
    <property type="entry name" value="Ig-like_dom_sf"/>
</dbReference>
<evidence type="ECO:0000256" key="4">
    <source>
        <dbReference type="ARBA" id="ARBA00046458"/>
    </source>
</evidence>
<dbReference type="Pfam" id="PF13895">
    <property type="entry name" value="Ig_2"/>
    <property type="match status" value="1"/>
</dbReference>
<evidence type="ECO:0000313" key="7">
    <source>
        <dbReference type="Ensembl" id="ENSPKIP00000038798.1"/>
    </source>
</evidence>
<dbReference type="GeneTree" id="ENSGT01010000222294"/>
<dbReference type="InterPro" id="IPR013783">
    <property type="entry name" value="Ig-like_fold"/>
</dbReference>
<dbReference type="SMART" id="SM00409">
    <property type="entry name" value="IG"/>
    <property type="match status" value="3"/>
</dbReference>
<sequence>MLHRGIEMFLETAGNVCLVILLSLADAQSQNGWIVQYPLQSICIMTGNSVDIPCWYQNPSKQKVYRTFWYRYKDWMPGDKDPKDLAYDPEYRDRVEYLGDKNHSCAFRIKQLKREDSDEYRFRFITYWDERYTVAPGVTLSVTDTQVAAKQELEFALALTCNTDCPHGNVMYTWFKNGHQLQGEYLDNIYIHIQNKEDTKKYSCAFQDRKGSSLQESIYVIYTMIVNPLGEIVEGNSVILICRSNATASENNYKWYKKNGIHAHETKSSKTLIIKDIKPEHSGHYFCGIWSITSTEVYINVQYAPKSISVIAFPSVDLKERDSVTMTCGAKANPEVKRYTWFKKNGEEIIELGSGNNYTITNITSKDSGPYYCSGQNRHGTINSKFLSVNVQCEYCEFFFFKKITVELHFIM</sequence>
<name>A0A3B3T8L7_9TELE</name>
<comment type="function">
    <text evidence="3">Most highly expressed siglec (sialic acid-binding immunoglobulin-like lectin) on B-cells that plays a role in various aspects of B-cell biology including differentiation, antigen presentation, and trafficking to bone marrow. Binds to alpha 2,6-linked sialic acid residues of surface molecules such as CD22 itself, CD45 and IgM in a cis configuration. Can also bind to ligands on other cells as an adhesion molecule in a trans configuration. Acts as an inhibitory coreceptor on the surface of B-cells and inhibits B-cell receptor induced signaling, characterized by inhibition of the calcium mobilization and cellular activation. Mechanistically, the immunoreceptor tyrosine-based inhibitory motif domain is phosphorylated by the Src kinase LYN, which in turn leads to the recruitment of the protein tyrosine phosphatase 1/PTPN6, leading to the negative regulation of BCR signaling. If this negative signaling from is of sufficient strength, apoptosis of the B-cell can be induced.</text>
</comment>
<evidence type="ECO:0000256" key="1">
    <source>
        <dbReference type="ARBA" id="ARBA00040106"/>
    </source>
</evidence>
<evidence type="ECO:0000256" key="2">
    <source>
        <dbReference type="ARBA" id="ARBA00041781"/>
    </source>
</evidence>
<feature type="domain" description="Ig-like" evidence="6">
    <location>
        <begin position="234"/>
        <end position="287"/>
    </location>
</feature>
<feature type="signal peptide" evidence="5">
    <location>
        <begin position="1"/>
        <end position="27"/>
    </location>
</feature>
<evidence type="ECO:0000259" key="6">
    <source>
        <dbReference type="PROSITE" id="PS50835"/>
    </source>
</evidence>
<dbReference type="InterPro" id="IPR003599">
    <property type="entry name" value="Ig_sub"/>
</dbReference>
<keyword evidence="8" id="KW-1185">Reference proteome</keyword>
<dbReference type="PANTHER" id="PTHR46013">
    <property type="entry name" value="VASCULAR CELL ADHESION MOLECULE 1"/>
    <property type="match status" value="1"/>
</dbReference>
<proteinExistence type="predicted"/>
<feature type="chain" id="PRO_5017440105" description="B-cell receptor CD22" evidence="5">
    <location>
        <begin position="28"/>
        <end position="412"/>
    </location>
</feature>
<dbReference type="Pfam" id="PF24518">
    <property type="entry name" value="Ig_CD22"/>
    <property type="match status" value="1"/>
</dbReference>
<reference evidence="7" key="2">
    <citation type="submission" date="2025-09" db="UniProtKB">
        <authorList>
            <consortium name="Ensembl"/>
        </authorList>
    </citation>
    <scope>IDENTIFICATION</scope>
</reference>
<dbReference type="SMART" id="SM00408">
    <property type="entry name" value="IGc2"/>
    <property type="match status" value="2"/>
</dbReference>
<dbReference type="SUPFAM" id="SSF48726">
    <property type="entry name" value="Immunoglobulin"/>
    <property type="match status" value="4"/>
</dbReference>
<reference evidence="7" key="1">
    <citation type="submission" date="2025-08" db="UniProtKB">
        <authorList>
            <consortium name="Ensembl"/>
        </authorList>
    </citation>
    <scope>IDENTIFICATION</scope>
</reference>
<dbReference type="InterPro" id="IPR056386">
    <property type="entry name" value="Ig_CD22"/>
</dbReference>